<keyword evidence="2" id="KW-1185">Reference proteome</keyword>
<name>A0ABR7PMI9_9BURK</name>
<dbReference type="SUPFAM" id="SSF50692">
    <property type="entry name" value="ADC-like"/>
    <property type="match status" value="1"/>
</dbReference>
<evidence type="ECO:0008006" key="3">
    <source>
        <dbReference type="Google" id="ProtNLM"/>
    </source>
</evidence>
<dbReference type="EMBL" id="VZQQ01000009">
    <property type="protein sequence ID" value="MBC8747535.1"/>
    <property type="molecule type" value="Genomic_DNA"/>
</dbReference>
<dbReference type="Proteomes" id="UP000736373">
    <property type="component" value="Unassembled WGS sequence"/>
</dbReference>
<reference evidence="1 2" key="1">
    <citation type="submission" date="2019-09" db="EMBL/GenBank/DDBJ databases">
        <title>Paraburkholderia podalyriae sp. nov., A South African Podalyria-associated rhizobium.</title>
        <authorList>
            <person name="Mavima L."/>
            <person name="Beukes C.W."/>
            <person name="Palmer M."/>
            <person name="De Meyer S.E."/>
            <person name="James E.K."/>
            <person name="Maluk M."/>
            <person name="Avontuur J.R."/>
            <person name="Chan W.Y."/>
            <person name="Venter S.N."/>
            <person name="Steenkamp E.T."/>
        </authorList>
    </citation>
    <scope>NUCLEOTIDE SEQUENCE [LARGE SCALE GENOMIC DNA]</scope>
    <source>
        <strain evidence="1 2">WC7.3b</strain>
    </source>
</reference>
<dbReference type="RefSeq" id="WP_376776365.1">
    <property type="nucleotide sequence ID" value="NZ_VZQQ01000009.1"/>
</dbReference>
<comment type="caution">
    <text evidence="1">The sequence shown here is derived from an EMBL/GenBank/DDBJ whole genome shotgun (WGS) entry which is preliminary data.</text>
</comment>
<proteinExistence type="predicted"/>
<sequence length="201" mass="22202">MSKQQKSDAYPYASGGWGSLKAVARILLQEKALLKDSQVLMHQNKPDGFMCVSCSWAKPADPHTFEFCESGAKATAWDLTAKRVTPDFFEVHTVSELAKWHDHDDRFRGIKGSRMVILMNPADMAKRGRAQGARIALETIADDGVERRVDGLTVVPFDVPQGCIGGYYPECNPLLPLWHYAKESKVPGAKSIPVRVSAGTR</sequence>
<organism evidence="1 2">
    <name type="scientific">Paraburkholderia podalyriae</name>
    <dbReference type="NCBI Taxonomy" id="1938811"/>
    <lineage>
        <taxon>Bacteria</taxon>
        <taxon>Pseudomonadati</taxon>
        <taxon>Pseudomonadota</taxon>
        <taxon>Betaproteobacteria</taxon>
        <taxon>Burkholderiales</taxon>
        <taxon>Burkholderiaceae</taxon>
        <taxon>Paraburkholderia</taxon>
    </lineage>
</organism>
<dbReference type="InterPro" id="IPR037951">
    <property type="entry name" value="MopB_CT_YdeP"/>
</dbReference>
<evidence type="ECO:0000313" key="1">
    <source>
        <dbReference type="EMBL" id="MBC8747535.1"/>
    </source>
</evidence>
<protein>
    <recommendedName>
        <fullName evidence="3">Formate dehydrogenase</fullName>
    </recommendedName>
</protein>
<dbReference type="InterPro" id="IPR009010">
    <property type="entry name" value="Asp_de-COase-like_dom_sf"/>
</dbReference>
<gene>
    <name evidence="1" type="ORF">F6X42_13245</name>
</gene>
<accession>A0ABR7PMI9</accession>
<evidence type="ECO:0000313" key="2">
    <source>
        <dbReference type="Proteomes" id="UP000736373"/>
    </source>
</evidence>
<dbReference type="CDD" id="cd02787">
    <property type="entry name" value="MopB_CT_ydeP"/>
    <property type="match status" value="1"/>
</dbReference>
<dbReference type="SUPFAM" id="SSF53706">
    <property type="entry name" value="Formate dehydrogenase/DMSO reductase, domains 1-3"/>
    <property type="match status" value="1"/>
</dbReference>